<accession>A0ABD3PJ85</accession>
<dbReference type="Pfam" id="PF00293">
    <property type="entry name" value="NUDIX"/>
    <property type="match status" value="1"/>
</dbReference>
<dbReference type="CDD" id="cd18873">
    <property type="entry name" value="NUDIX_NadM_like"/>
    <property type="match status" value="1"/>
</dbReference>
<gene>
    <name evidence="3" type="ORF">ACHAWO_006096</name>
</gene>
<dbReference type="InterPro" id="IPR000086">
    <property type="entry name" value="NUDIX_hydrolase_dom"/>
</dbReference>
<dbReference type="InterPro" id="IPR015797">
    <property type="entry name" value="NUDIX_hydrolase-like_dom_sf"/>
</dbReference>
<feature type="domain" description="Nudix hydrolase" evidence="2">
    <location>
        <begin position="103"/>
        <end position="257"/>
    </location>
</feature>
<sequence>MPRGTLFHRPSPTPVLPTKDKPMDLGSTTKKRPKSSTSCLTSRQTLLLGSLQFFLFLLVRFLTGSPSSTKINGHQKKWHGGHPAQDRSGSCWCGDEDGYCMCTPALSVDIVLYEKHGDGYSVWAVRRKDTGQFATIGGFVEVGETPVDAVLRECEEETGITIPKHLAQAHGHVKSTDQTHSAMRLIGVYSDPRRDARRSNVSTAYALLFDSNQMATKDGTGIPKAGDDAKEVVSIPIEDIGTKYKGDDWFADHLTILLDFKEQLLQEEGYMDRNGLGELADDVKRSTCS</sequence>
<dbReference type="AlphaFoldDB" id="A0ABD3PJ85"/>
<evidence type="ECO:0000256" key="1">
    <source>
        <dbReference type="SAM" id="MobiDB-lite"/>
    </source>
</evidence>
<proteinExistence type="predicted"/>
<keyword evidence="4" id="KW-1185">Reference proteome</keyword>
<evidence type="ECO:0000313" key="3">
    <source>
        <dbReference type="EMBL" id="KAL3786480.1"/>
    </source>
</evidence>
<dbReference type="PANTHER" id="PTHR43736">
    <property type="entry name" value="ADP-RIBOSE PYROPHOSPHATASE"/>
    <property type="match status" value="1"/>
</dbReference>
<evidence type="ECO:0000313" key="4">
    <source>
        <dbReference type="Proteomes" id="UP001530400"/>
    </source>
</evidence>
<feature type="region of interest" description="Disordered" evidence="1">
    <location>
        <begin position="1"/>
        <end position="37"/>
    </location>
</feature>
<dbReference type="EMBL" id="JALLPJ020000647">
    <property type="protein sequence ID" value="KAL3786480.1"/>
    <property type="molecule type" value="Genomic_DNA"/>
</dbReference>
<protein>
    <recommendedName>
        <fullName evidence="2">Nudix hydrolase domain-containing protein</fullName>
    </recommendedName>
</protein>
<dbReference type="Gene3D" id="3.90.79.10">
    <property type="entry name" value="Nucleoside Triphosphate Pyrophosphohydrolase"/>
    <property type="match status" value="1"/>
</dbReference>
<dbReference type="Proteomes" id="UP001530400">
    <property type="component" value="Unassembled WGS sequence"/>
</dbReference>
<dbReference type="SUPFAM" id="SSF55811">
    <property type="entry name" value="Nudix"/>
    <property type="match status" value="1"/>
</dbReference>
<organism evidence="3 4">
    <name type="scientific">Cyclotella atomus</name>
    <dbReference type="NCBI Taxonomy" id="382360"/>
    <lineage>
        <taxon>Eukaryota</taxon>
        <taxon>Sar</taxon>
        <taxon>Stramenopiles</taxon>
        <taxon>Ochrophyta</taxon>
        <taxon>Bacillariophyta</taxon>
        <taxon>Coscinodiscophyceae</taxon>
        <taxon>Thalassiosirophycidae</taxon>
        <taxon>Stephanodiscales</taxon>
        <taxon>Stephanodiscaceae</taxon>
        <taxon>Cyclotella</taxon>
    </lineage>
</organism>
<dbReference type="PANTHER" id="PTHR43736:SF5">
    <property type="entry name" value="NUDIX HYDROLASE DOMAIN-CONTAINING PROTEIN"/>
    <property type="match status" value="1"/>
</dbReference>
<comment type="caution">
    <text evidence="3">The sequence shown here is derived from an EMBL/GenBank/DDBJ whole genome shotgun (WGS) entry which is preliminary data.</text>
</comment>
<dbReference type="PROSITE" id="PS51462">
    <property type="entry name" value="NUDIX"/>
    <property type="match status" value="1"/>
</dbReference>
<name>A0ABD3PJ85_9STRA</name>
<evidence type="ECO:0000259" key="2">
    <source>
        <dbReference type="PROSITE" id="PS51462"/>
    </source>
</evidence>
<reference evidence="3 4" key="1">
    <citation type="submission" date="2024-10" db="EMBL/GenBank/DDBJ databases">
        <title>Updated reference genomes for cyclostephanoid diatoms.</title>
        <authorList>
            <person name="Roberts W.R."/>
            <person name="Alverson A.J."/>
        </authorList>
    </citation>
    <scope>NUCLEOTIDE SEQUENCE [LARGE SCALE GENOMIC DNA]</scope>
    <source>
        <strain evidence="3 4">AJA010-31</strain>
    </source>
</reference>